<dbReference type="Gene3D" id="3.40.50.300">
    <property type="entry name" value="P-loop containing nucleotide triphosphate hydrolases"/>
    <property type="match status" value="3"/>
</dbReference>
<dbReference type="InterPro" id="IPR000212">
    <property type="entry name" value="DNA_helicase_UvrD/REP"/>
</dbReference>
<dbReference type="EMBL" id="AYYY01000001">
    <property type="protein sequence ID" value="KRM62807.1"/>
    <property type="molecule type" value="Genomic_DNA"/>
</dbReference>
<keyword evidence="2 5" id="KW-0378">Hydrolase</keyword>
<evidence type="ECO:0000256" key="1">
    <source>
        <dbReference type="ARBA" id="ARBA00022741"/>
    </source>
</evidence>
<dbReference type="AlphaFoldDB" id="A0A0R2A6W0"/>
<dbReference type="PATRIC" id="fig|1423813.3.peg.1260"/>
<evidence type="ECO:0000313" key="8">
    <source>
        <dbReference type="EMBL" id="KRM62807.1"/>
    </source>
</evidence>
<dbReference type="PANTHER" id="PTHR11070:SF17">
    <property type="entry name" value="DNA HELICASE IV"/>
    <property type="match status" value="1"/>
</dbReference>
<evidence type="ECO:0000256" key="6">
    <source>
        <dbReference type="SAM" id="MobiDB-lite"/>
    </source>
</evidence>
<keyword evidence="4 5" id="KW-0067">ATP-binding</keyword>
<evidence type="ECO:0000256" key="2">
    <source>
        <dbReference type="ARBA" id="ARBA00022801"/>
    </source>
</evidence>
<protein>
    <submittedName>
        <fullName evidence="8">Superfamily I DNA RNA helicase-like protein</fullName>
    </submittedName>
</protein>
<dbReference type="Pfam" id="PF00580">
    <property type="entry name" value="UvrD-helicase"/>
    <property type="match status" value="1"/>
</dbReference>
<dbReference type="InterPro" id="IPR048228">
    <property type="entry name" value="HelD_bacillota"/>
</dbReference>
<dbReference type="NCBIfam" id="NF041464">
    <property type="entry name" value="HelD_BACSU"/>
    <property type="match status" value="1"/>
</dbReference>
<dbReference type="SUPFAM" id="SSF52540">
    <property type="entry name" value="P-loop containing nucleoside triphosphate hydrolases"/>
    <property type="match status" value="1"/>
</dbReference>
<evidence type="ECO:0000259" key="7">
    <source>
        <dbReference type="PROSITE" id="PS51198"/>
    </source>
</evidence>
<dbReference type="GO" id="GO:0043138">
    <property type="term" value="F:3'-5' DNA helicase activity"/>
    <property type="evidence" value="ECO:0007669"/>
    <property type="project" value="TreeGrafter"/>
</dbReference>
<dbReference type="GO" id="GO:0003677">
    <property type="term" value="F:DNA binding"/>
    <property type="evidence" value="ECO:0007669"/>
    <property type="project" value="InterPro"/>
</dbReference>
<evidence type="ECO:0000313" key="9">
    <source>
        <dbReference type="Proteomes" id="UP000051733"/>
    </source>
</evidence>
<dbReference type="RefSeq" id="WP_057777062.1">
    <property type="nucleotide sequence ID" value="NZ_AYYY01000001.1"/>
</dbReference>
<feature type="binding site" evidence="5">
    <location>
        <begin position="247"/>
        <end position="254"/>
    </location>
    <ligand>
        <name>ATP</name>
        <dbReference type="ChEBI" id="CHEBI:30616"/>
    </ligand>
</feature>
<keyword evidence="9" id="KW-1185">Reference proteome</keyword>
<evidence type="ECO:0000256" key="3">
    <source>
        <dbReference type="ARBA" id="ARBA00022806"/>
    </source>
</evidence>
<gene>
    <name evidence="8" type="ORF">FC26_GL001238</name>
</gene>
<dbReference type="GO" id="GO:0005524">
    <property type="term" value="F:ATP binding"/>
    <property type="evidence" value="ECO:0007669"/>
    <property type="project" value="UniProtKB-UniRule"/>
</dbReference>
<feature type="domain" description="UvrD-like helicase ATP-binding" evidence="7">
    <location>
        <begin position="226"/>
        <end position="617"/>
    </location>
</feature>
<evidence type="ECO:0000256" key="5">
    <source>
        <dbReference type="PROSITE-ProRule" id="PRU00560"/>
    </source>
</evidence>
<evidence type="ECO:0000256" key="4">
    <source>
        <dbReference type="ARBA" id="ARBA00022840"/>
    </source>
</evidence>
<dbReference type="InterPro" id="IPR027417">
    <property type="entry name" value="P-loop_NTPase"/>
</dbReference>
<dbReference type="PROSITE" id="PS51198">
    <property type="entry name" value="UVRD_HELICASE_ATP_BIND"/>
    <property type="match status" value="1"/>
</dbReference>
<organism evidence="8 9">
    <name type="scientific">Paucilactobacillus vaccinostercus DSM 20634</name>
    <dbReference type="NCBI Taxonomy" id="1423813"/>
    <lineage>
        <taxon>Bacteria</taxon>
        <taxon>Bacillati</taxon>
        <taxon>Bacillota</taxon>
        <taxon>Bacilli</taxon>
        <taxon>Lactobacillales</taxon>
        <taxon>Lactobacillaceae</taxon>
        <taxon>Paucilactobacillus</taxon>
    </lineage>
</organism>
<proteinExistence type="predicted"/>
<dbReference type="OrthoDB" id="9787585at2"/>
<dbReference type="Proteomes" id="UP000051733">
    <property type="component" value="Unassembled WGS sequence"/>
</dbReference>
<feature type="region of interest" description="Disordered" evidence="6">
    <location>
        <begin position="1"/>
        <end position="23"/>
    </location>
</feature>
<dbReference type="InterPro" id="IPR027785">
    <property type="entry name" value="UvrD-like_helicase_C"/>
</dbReference>
<dbReference type="GO" id="GO:0005829">
    <property type="term" value="C:cytosol"/>
    <property type="evidence" value="ECO:0007669"/>
    <property type="project" value="TreeGrafter"/>
</dbReference>
<reference evidence="8 9" key="1">
    <citation type="journal article" date="2015" name="Genome Announc.">
        <title>Expanding the biotechnology potential of lactobacilli through comparative genomics of 213 strains and associated genera.</title>
        <authorList>
            <person name="Sun Z."/>
            <person name="Harris H.M."/>
            <person name="McCann A."/>
            <person name="Guo C."/>
            <person name="Argimon S."/>
            <person name="Zhang W."/>
            <person name="Yang X."/>
            <person name="Jeffery I.B."/>
            <person name="Cooney J.C."/>
            <person name="Kagawa T.F."/>
            <person name="Liu W."/>
            <person name="Song Y."/>
            <person name="Salvetti E."/>
            <person name="Wrobel A."/>
            <person name="Rasinkangas P."/>
            <person name="Parkhill J."/>
            <person name="Rea M.C."/>
            <person name="O'Sullivan O."/>
            <person name="Ritari J."/>
            <person name="Douillard F.P."/>
            <person name="Paul Ross R."/>
            <person name="Yang R."/>
            <person name="Briner A.E."/>
            <person name="Felis G.E."/>
            <person name="de Vos W.M."/>
            <person name="Barrangou R."/>
            <person name="Klaenhammer T.R."/>
            <person name="Caufield P.W."/>
            <person name="Cui Y."/>
            <person name="Zhang H."/>
            <person name="O'Toole P.W."/>
        </authorList>
    </citation>
    <scope>NUCLEOTIDE SEQUENCE [LARGE SCALE GENOMIC DNA]</scope>
    <source>
        <strain evidence="8 9">DSM 20634</strain>
    </source>
</reference>
<dbReference type="PANTHER" id="PTHR11070">
    <property type="entry name" value="UVRD / RECB / PCRA DNA HELICASE FAMILY MEMBER"/>
    <property type="match status" value="1"/>
</dbReference>
<comment type="caution">
    <text evidence="8">The sequence shown here is derived from an EMBL/GenBank/DDBJ whole genome shotgun (WGS) entry which is preliminary data.</text>
</comment>
<name>A0A0R2A6W0_9LACO</name>
<keyword evidence="1 5" id="KW-0547">Nucleotide-binding</keyword>
<accession>A0A0R2A6W0</accession>
<dbReference type="Pfam" id="PF13538">
    <property type="entry name" value="UvrD_C_2"/>
    <property type="match status" value="1"/>
</dbReference>
<dbReference type="GO" id="GO:0000725">
    <property type="term" value="P:recombinational repair"/>
    <property type="evidence" value="ECO:0007669"/>
    <property type="project" value="TreeGrafter"/>
</dbReference>
<dbReference type="GO" id="GO:0016787">
    <property type="term" value="F:hydrolase activity"/>
    <property type="evidence" value="ECO:0007669"/>
    <property type="project" value="UniProtKB-UniRule"/>
</dbReference>
<keyword evidence="3 5" id="KW-0347">Helicase</keyword>
<sequence>MDRHFLNGLGNGGPVVTEQQEKQQEQQRVNFVSGQIREQIETNRQLLEAAHRETRAVEQNYSDNASVNNYEADDTTDTIANIEEQRQLVARANESEMILKRQLDTMTNLAGSPYFGRIDIKDPGETTPESLYIGVASLMNDEKTEFLIYDWRAPISGVYYNGTLGTVHYPTPGGTQTTELTKKRQFTIRDGQITNMFDTNETVGDEMLQAALGQQNDQHMQNIVATIQKEQNDIIRDTTSDLLLVQGVAGSGKTSAILQRIAYLLYHSRASLNADQIVLFSPNRLFSHYISEVLPSLGERNMRQITLAEFLNRRFEGLDVQTLFQRFEDEQSQTEQQKAVQAVLESAASMQHVEQYCQSLTPNDIQFTNILFNGRVFFSADHILALYQQLPTNLHLADKILATKNALIKELKQRIKHEAKQAWIAEELDHLSDESMLALYGKHRPEEFDSEDAQIDYLSRRLAHRRLRIVYDAIYNNYFIDFYAQYGHFLQATPLAQQVTTDAWQTMMTAYRHGIEFHQIALMHCAPLLLLRDLITGSGQNRALEYVFIDEMQDYSVAALIYLKHVFVNAKFTILGDSEQALFKDIEAPQSLLHRLSEALAAKRPNLIALNRSYRSTTEITHFAKALLPDGDQITAFSRHGARPKVLIRYDHASADEALLAETKRYQATYQTVAILTKNAQQAKDVFQRLHTQTELHLLQDTDRQLPRGLIVLPIYLAKGLEFDAVIAYDVSETNYHERRSIGILYTIASRAMHDLTLLSIGEVSSVITQIPSDLMQIEHRVSKK</sequence>
<dbReference type="STRING" id="1423813.FC26_GL001238"/>
<dbReference type="InterPro" id="IPR014016">
    <property type="entry name" value="UvrD-like_ATP-bd"/>
</dbReference>